<evidence type="ECO:0000313" key="3">
    <source>
        <dbReference type="Proteomes" id="UP000271162"/>
    </source>
</evidence>
<keyword evidence="3" id="KW-1185">Reference proteome</keyword>
<evidence type="ECO:0000313" key="4">
    <source>
        <dbReference type="WBParaSite" id="NBR_0001532101-mRNA-1"/>
    </source>
</evidence>
<dbReference type="SUPFAM" id="SSF52799">
    <property type="entry name" value="(Phosphotyrosine protein) phosphatases II"/>
    <property type="match status" value="1"/>
</dbReference>
<dbReference type="InterPro" id="IPR029021">
    <property type="entry name" value="Prot-tyrosine_phosphatase-like"/>
</dbReference>
<feature type="region of interest" description="Disordered" evidence="1">
    <location>
        <begin position="162"/>
        <end position="189"/>
    </location>
</feature>
<evidence type="ECO:0000256" key="1">
    <source>
        <dbReference type="SAM" id="MobiDB-lite"/>
    </source>
</evidence>
<dbReference type="AlphaFoldDB" id="A0A0N4YF13"/>
<protein>
    <submittedName>
        <fullName evidence="4">J domain-containing protein</fullName>
    </submittedName>
</protein>
<organism evidence="4">
    <name type="scientific">Nippostrongylus brasiliensis</name>
    <name type="common">Rat hookworm</name>
    <dbReference type="NCBI Taxonomy" id="27835"/>
    <lineage>
        <taxon>Eukaryota</taxon>
        <taxon>Metazoa</taxon>
        <taxon>Ecdysozoa</taxon>
        <taxon>Nematoda</taxon>
        <taxon>Chromadorea</taxon>
        <taxon>Rhabditida</taxon>
        <taxon>Rhabditina</taxon>
        <taxon>Rhabditomorpha</taxon>
        <taxon>Strongyloidea</taxon>
        <taxon>Heligmosomidae</taxon>
        <taxon>Nippostrongylus</taxon>
    </lineage>
</organism>
<feature type="compositionally biased region" description="Low complexity" evidence="1">
    <location>
        <begin position="175"/>
        <end position="189"/>
    </location>
</feature>
<sequence length="189" mass="21499">MPNAPLKSIGFWLRIAYPGRSLYTAQPVSDGLVPLSVGYQFLLLFYGLRNGAELLLERIQLRRNPSAVSVLRLMRRCRMGAVQVSVQYVFMLLILLELFCEVGSEGLGGSSSYAPGLNSNFYAVALREGVMKESDPRMQEFREKYAKVLRLYNRKLEKQRLKEREENQQAANRITKVTETTTKQTVTKG</sequence>
<proteinExistence type="predicted"/>
<dbReference type="WBParaSite" id="NBR_0001532101-mRNA-1">
    <property type="protein sequence ID" value="NBR_0001532101-mRNA-1"/>
    <property type="gene ID" value="NBR_0001532101"/>
</dbReference>
<gene>
    <name evidence="2" type="ORF">NBR_LOCUS15322</name>
</gene>
<name>A0A0N4YF13_NIPBR</name>
<dbReference type="STRING" id="27835.A0A0N4YF13"/>
<reference evidence="2 3" key="2">
    <citation type="submission" date="2018-11" db="EMBL/GenBank/DDBJ databases">
        <authorList>
            <consortium name="Pathogen Informatics"/>
        </authorList>
    </citation>
    <scope>NUCLEOTIDE SEQUENCE [LARGE SCALE GENOMIC DNA]</scope>
</reference>
<reference evidence="4" key="1">
    <citation type="submission" date="2017-02" db="UniProtKB">
        <authorList>
            <consortium name="WormBaseParasite"/>
        </authorList>
    </citation>
    <scope>IDENTIFICATION</scope>
</reference>
<evidence type="ECO:0000313" key="2">
    <source>
        <dbReference type="EMBL" id="VDL78916.1"/>
    </source>
</evidence>
<dbReference type="EMBL" id="UYSL01021685">
    <property type="protein sequence ID" value="VDL78916.1"/>
    <property type="molecule type" value="Genomic_DNA"/>
</dbReference>
<accession>A0A0N4YF13</accession>
<dbReference type="Proteomes" id="UP000271162">
    <property type="component" value="Unassembled WGS sequence"/>
</dbReference>